<feature type="transmembrane region" description="Helical" evidence="2">
    <location>
        <begin position="560"/>
        <end position="581"/>
    </location>
</feature>
<dbReference type="Proteomes" id="UP001642484">
    <property type="component" value="Unassembled WGS sequence"/>
</dbReference>
<keyword evidence="2" id="KW-0472">Membrane</keyword>
<keyword evidence="4" id="KW-1185">Reference proteome</keyword>
<name>A0ABP0L0K8_9DINO</name>
<feature type="transmembrane region" description="Helical" evidence="2">
    <location>
        <begin position="273"/>
        <end position="292"/>
    </location>
</feature>
<feature type="transmembrane region" description="Helical" evidence="2">
    <location>
        <begin position="587"/>
        <end position="606"/>
    </location>
</feature>
<feature type="transmembrane region" description="Helical" evidence="2">
    <location>
        <begin position="398"/>
        <end position="417"/>
    </location>
</feature>
<feature type="transmembrane region" description="Helical" evidence="2">
    <location>
        <begin position="228"/>
        <end position="248"/>
    </location>
</feature>
<keyword evidence="2" id="KW-0812">Transmembrane</keyword>
<feature type="compositionally biased region" description="Basic residues" evidence="1">
    <location>
        <begin position="61"/>
        <end position="77"/>
    </location>
</feature>
<feature type="region of interest" description="Disordered" evidence="1">
    <location>
        <begin position="1"/>
        <end position="88"/>
    </location>
</feature>
<dbReference type="EMBL" id="CAXAMN010010779">
    <property type="protein sequence ID" value="CAK9032624.1"/>
    <property type="molecule type" value="Genomic_DNA"/>
</dbReference>
<evidence type="ECO:0000313" key="3">
    <source>
        <dbReference type="EMBL" id="CAK9032624.1"/>
    </source>
</evidence>
<keyword evidence="2" id="KW-1133">Transmembrane helix</keyword>
<sequence length="634" mass="70773">MASTSMEAFTGGLRTEKGPSPRPSRPFTSPTTFCPSSKGTRCLGATTKPGTPPNTSELRVKPRPVKPPRRFSLRGGRKTSSVPWRDAPPVMGAAPSCCESHAADPPVEPVHTLSVADSQEEVLEPVTGQDSDVSRVGIREDSKVRRSFLLEKKLVSDQEIMKGVLLRSTLRGLGRLWRGSPIDLPQEEKIKLWHDAMSVSEFDDVFLSHTWHTKGIWKFLALSLQISWRNILLCWLLAIILMELLFYLDLLPPDHIRWDVSNPGGTYNWDVPYSQWGTILAPAVSLVPFLLAPYASQAQVCFLDVACIHQADDHLKERGIYGLGGFLKASKELRILWSPPYLSRLWCIFELGAYRMANPSGTISIKPLFVEVTVLACWLGIQLINLLWVLAVALTGDLAFYTLLPALVPLILIFHSMRQHLLARQQLLDGLARFDLNQVECRLDFDKKFVHEAISEWYGGPEAFTEYVRGPLHQELISANVRHVRQLVPCQYCCIIITPMLGVALNSMVGLAKAQAPLWIAVAFFFAVVLGLYVCWFALMIQLAFFLCDRFAKPWPCLDWLQTILIFLFFAVVCASGLQLGVIASDFGPGSALLWFWVVATTLWLTRGGWGQVCRFCDACFRARAGKGLSGPDS</sequence>
<evidence type="ECO:0000256" key="1">
    <source>
        <dbReference type="SAM" id="MobiDB-lite"/>
    </source>
</evidence>
<reference evidence="3 4" key="1">
    <citation type="submission" date="2024-02" db="EMBL/GenBank/DDBJ databases">
        <authorList>
            <person name="Chen Y."/>
            <person name="Shah S."/>
            <person name="Dougan E. K."/>
            <person name="Thang M."/>
            <person name="Chan C."/>
        </authorList>
    </citation>
    <scope>NUCLEOTIDE SEQUENCE [LARGE SCALE GENOMIC DNA]</scope>
</reference>
<feature type="transmembrane region" description="Helical" evidence="2">
    <location>
        <begin position="368"/>
        <end position="392"/>
    </location>
</feature>
<organism evidence="3 4">
    <name type="scientific">Durusdinium trenchii</name>
    <dbReference type="NCBI Taxonomy" id="1381693"/>
    <lineage>
        <taxon>Eukaryota</taxon>
        <taxon>Sar</taxon>
        <taxon>Alveolata</taxon>
        <taxon>Dinophyceae</taxon>
        <taxon>Suessiales</taxon>
        <taxon>Symbiodiniaceae</taxon>
        <taxon>Durusdinium</taxon>
    </lineage>
</organism>
<evidence type="ECO:0000256" key="2">
    <source>
        <dbReference type="SAM" id="Phobius"/>
    </source>
</evidence>
<comment type="caution">
    <text evidence="3">The sequence shown here is derived from an EMBL/GenBank/DDBJ whole genome shotgun (WGS) entry which is preliminary data.</text>
</comment>
<evidence type="ECO:0000313" key="4">
    <source>
        <dbReference type="Proteomes" id="UP001642484"/>
    </source>
</evidence>
<feature type="transmembrane region" description="Helical" evidence="2">
    <location>
        <begin position="492"/>
        <end position="512"/>
    </location>
</feature>
<gene>
    <name evidence="3" type="ORF">CCMP2556_LOCUS18744</name>
</gene>
<feature type="compositionally biased region" description="Low complexity" evidence="1">
    <location>
        <begin position="25"/>
        <end position="37"/>
    </location>
</feature>
<feature type="transmembrane region" description="Helical" evidence="2">
    <location>
        <begin position="518"/>
        <end position="548"/>
    </location>
</feature>
<proteinExistence type="predicted"/>
<accession>A0ABP0L0K8</accession>
<protein>
    <submittedName>
        <fullName evidence="3">Uncharacterized protein</fullName>
    </submittedName>
</protein>